<dbReference type="EMBL" id="SLWS01000009">
    <property type="protein sequence ID" value="TCO54209.1"/>
    <property type="molecule type" value="Genomic_DNA"/>
</dbReference>
<organism evidence="1 2">
    <name type="scientific">Actinocrispum wychmicini</name>
    <dbReference type="NCBI Taxonomy" id="1213861"/>
    <lineage>
        <taxon>Bacteria</taxon>
        <taxon>Bacillati</taxon>
        <taxon>Actinomycetota</taxon>
        <taxon>Actinomycetes</taxon>
        <taxon>Pseudonocardiales</taxon>
        <taxon>Pseudonocardiaceae</taxon>
        <taxon>Actinocrispum</taxon>
    </lineage>
</organism>
<sequence length="397" mass="43411">MAVVDEIPGEATFTRKVTAQRSEVLATAEDEARRAGTLLAEWPGGIPAGGPGFLFLPVDDGDPVEIEVGVPAEYTPGGVHPDLTAGFRPCGMVVRFHENEPAEQWLADNGYDRAGRPWVTFPDREIVCPVRPVRDTDTFVGRHGPRNDLERGREELESSTTQVSRVLGRLRDGSATSVRTLAGLHEEAMDAARYQHLVAPGTPEVGRYLALAARAEIADKVRRTSKELTVDLDGPVSLTTGEGVEIDNRFIDAVMLAVALKDEVALDLVREFALEEHLKVHQKRPTDFVLLQAQAMVAVARDEPDAKEKLALVLVYAESAARSNQVGPWYAHTQVPVWRLALGQAGARDALVAHRTWWGTCQPNPGDRQDRSPKGYMSVGVLCFGDGTVRSEYLPEL</sequence>
<evidence type="ECO:0000313" key="1">
    <source>
        <dbReference type="EMBL" id="TCO54209.1"/>
    </source>
</evidence>
<comment type="caution">
    <text evidence="1">The sequence shown here is derived from an EMBL/GenBank/DDBJ whole genome shotgun (WGS) entry which is preliminary data.</text>
</comment>
<reference evidence="1 2" key="1">
    <citation type="submission" date="2019-03" db="EMBL/GenBank/DDBJ databases">
        <title>Genomic Encyclopedia of Type Strains, Phase IV (KMG-IV): sequencing the most valuable type-strain genomes for metagenomic binning, comparative biology and taxonomic classification.</title>
        <authorList>
            <person name="Goeker M."/>
        </authorList>
    </citation>
    <scope>NUCLEOTIDE SEQUENCE [LARGE SCALE GENOMIC DNA]</scope>
    <source>
        <strain evidence="1 2">DSM 45934</strain>
    </source>
</reference>
<protein>
    <submittedName>
        <fullName evidence="1">Uncharacterized protein</fullName>
    </submittedName>
</protein>
<name>A0A4R2JDE9_9PSEU</name>
<gene>
    <name evidence="1" type="ORF">EV192_109189</name>
</gene>
<accession>A0A4R2JDE9</accession>
<dbReference type="RefSeq" id="WP_132123198.1">
    <property type="nucleotide sequence ID" value="NZ_SLWS01000009.1"/>
</dbReference>
<dbReference type="OrthoDB" id="795001at2"/>
<evidence type="ECO:0000313" key="2">
    <source>
        <dbReference type="Proteomes" id="UP000295680"/>
    </source>
</evidence>
<proteinExistence type="predicted"/>
<keyword evidence="2" id="KW-1185">Reference proteome</keyword>
<dbReference type="AlphaFoldDB" id="A0A4R2JDE9"/>
<dbReference type="Proteomes" id="UP000295680">
    <property type="component" value="Unassembled WGS sequence"/>
</dbReference>